<evidence type="ECO:0000256" key="5">
    <source>
        <dbReference type="ARBA" id="ARBA00022840"/>
    </source>
</evidence>
<dbReference type="EC" id="3.6.3.28" evidence="9"/>
<dbReference type="GO" id="GO:0016020">
    <property type="term" value="C:membrane"/>
    <property type="evidence" value="ECO:0007669"/>
    <property type="project" value="InterPro"/>
</dbReference>
<dbReference type="PROSITE" id="PS00211">
    <property type="entry name" value="ABC_TRANSPORTER_1"/>
    <property type="match status" value="1"/>
</dbReference>
<proteinExistence type="inferred from homology"/>
<dbReference type="InterPro" id="IPR027417">
    <property type="entry name" value="P-loop_NTPase"/>
</dbReference>
<dbReference type="InterPro" id="IPR017871">
    <property type="entry name" value="ABC_transporter-like_CS"/>
</dbReference>
<dbReference type="PROSITE" id="PS50893">
    <property type="entry name" value="ABC_TRANSPORTER_2"/>
    <property type="match status" value="1"/>
</dbReference>
<evidence type="ECO:0000256" key="2">
    <source>
        <dbReference type="ARBA" id="ARBA00022448"/>
    </source>
</evidence>
<dbReference type="Pfam" id="PF00005">
    <property type="entry name" value="ABC_tran"/>
    <property type="match status" value="1"/>
</dbReference>
<keyword evidence="9" id="KW-0378">Hydrolase</keyword>
<dbReference type="Proteomes" id="UP000269692">
    <property type="component" value="Unassembled WGS sequence"/>
</dbReference>
<evidence type="ECO:0000256" key="6">
    <source>
        <dbReference type="ARBA" id="ARBA00022967"/>
    </source>
</evidence>
<keyword evidence="3" id="KW-1003">Cell membrane</keyword>
<reference evidence="9 10" key="1">
    <citation type="submission" date="2018-10" db="EMBL/GenBank/DDBJ databases">
        <title>Xanthobacter tagetidis genome sequencing and assembly.</title>
        <authorList>
            <person name="Maclea K.S."/>
            <person name="Goen A.E."/>
            <person name="Fatima S.A."/>
        </authorList>
    </citation>
    <scope>NUCLEOTIDE SEQUENCE [LARGE SCALE GENOMIC DNA]</scope>
    <source>
        <strain evidence="9 10">ATCC 700314</strain>
    </source>
</reference>
<evidence type="ECO:0000259" key="8">
    <source>
        <dbReference type="PROSITE" id="PS50893"/>
    </source>
</evidence>
<gene>
    <name evidence="9" type="primary">phnC</name>
    <name evidence="9" type="ORF">D9R14_21110</name>
</gene>
<feature type="domain" description="ABC transporter" evidence="8">
    <location>
        <begin position="19"/>
        <end position="262"/>
    </location>
</feature>
<protein>
    <submittedName>
        <fullName evidence="9">Phosphonate ABC transporter ATP-binding protein</fullName>
        <ecNumber evidence="9">3.6.3.28</ecNumber>
    </submittedName>
</protein>
<dbReference type="RefSeq" id="WP_121625347.1">
    <property type="nucleotide sequence ID" value="NZ_JACIIW010000013.1"/>
</dbReference>
<dbReference type="PANTHER" id="PTHR43166">
    <property type="entry name" value="AMINO ACID IMPORT ATP-BINDING PROTEIN"/>
    <property type="match status" value="1"/>
</dbReference>
<dbReference type="SMART" id="SM00382">
    <property type="entry name" value="AAA"/>
    <property type="match status" value="1"/>
</dbReference>
<keyword evidence="5 9" id="KW-0067">ATP-binding</keyword>
<keyword evidence="10" id="KW-1185">Reference proteome</keyword>
<dbReference type="Gene3D" id="3.40.50.300">
    <property type="entry name" value="P-loop containing nucleotide triphosphate hydrolases"/>
    <property type="match status" value="1"/>
</dbReference>
<dbReference type="InterPro" id="IPR003439">
    <property type="entry name" value="ABC_transporter-like_ATP-bd"/>
</dbReference>
<evidence type="ECO:0000313" key="10">
    <source>
        <dbReference type="Proteomes" id="UP000269692"/>
    </source>
</evidence>
<dbReference type="InterPro" id="IPR050086">
    <property type="entry name" value="MetN_ABC_transporter-like"/>
</dbReference>
<dbReference type="AlphaFoldDB" id="A0A3L6ZXR9"/>
<dbReference type="GO" id="GO:0005524">
    <property type="term" value="F:ATP binding"/>
    <property type="evidence" value="ECO:0007669"/>
    <property type="project" value="UniProtKB-KW"/>
</dbReference>
<dbReference type="InterPro" id="IPR003593">
    <property type="entry name" value="AAA+_ATPase"/>
</dbReference>
<dbReference type="InterPro" id="IPR012693">
    <property type="entry name" value="ABC_transpr_PhnC"/>
</dbReference>
<keyword evidence="7" id="KW-0472">Membrane</keyword>
<dbReference type="OrthoDB" id="8438829at2"/>
<dbReference type="GO" id="GO:0016887">
    <property type="term" value="F:ATP hydrolysis activity"/>
    <property type="evidence" value="ECO:0007669"/>
    <property type="project" value="InterPro"/>
</dbReference>
<dbReference type="EMBL" id="RCTF01000024">
    <property type="protein sequence ID" value="RLP72833.1"/>
    <property type="molecule type" value="Genomic_DNA"/>
</dbReference>
<evidence type="ECO:0000256" key="1">
    <source>
        <dbReference type="ARBA" id="ARBA00005417"/>
    </source>
</evidence>
<dbReference type="NCBIfam" id="TIGR02315">
    <property type="entry name" value="ABC_phnC"/>
    <property type="match status" value="1"/>
</dbReference>
<comment type="caution">
    <text evidence="9">The sequence shown here is derived from an EMBL/GenBank/DDBJ whole genome shotgun (WGS) entry which is preliminary data.</text>
</comment>
<keyword evidence="2" id="KW-0813">Transport</keyword>
<name>A0A3L6ZXR9_9HYPH</name>
<evidence type="ECO:0000256" key="4">
    <source>
        <dbReference type="ARBA" id="ARBA00022741"/>
    </source>
</evidence>
<dbReference type="SUPFAM" id="SSF52540">
    <property type="entry name" value="P-loop containing nucleoside triphosphate hydrolases"/>
    <property type="match status" value="1"/>
</dbReference>
<accession>A0A3L6ZXR9</accession>
<sequence length="267" mass="28271">MTLITPAAEMTAAAAAPALRLDAITKTFGSAIALDRVSFAIAPGEVVALLGPSGAGKSTIFRCISRLAEVDAGTVTVLGRDIGALDRRALREHRGAIGLIFQQFNLISRMNAIDNTLAGRLGQVPTWRAVTRCFSREDRQIALAALDRVGLLEKAYQRADSLSGGQQQRVAIARVLAQRSRLVLADEPVASLDPASAANVLTVLKDIARERSIAVLCALHQTDLACRYADRIVAMRKGRLVLDAPAAAVSAAELDAIYYDTAADAPG</sequence>
<dbReference type="PANTHER" id="PTHR43166:SF6">
    <property type="entry name" value="PHOSPHONATES IMPORT ATP-BINDING PROTEIN PHNC"/>
    <property type="match status" value="1"/>
</dbReference>
<organism evidence="9 10">
    <name type="scientific">Xanthobacter tagetidis</name>
    <dbReference type="NCBI Taxonomy" id="60216"/>
    <lineage>
        <taxon>Bacteria</taxon>
        <taxon>Pseudomonadati</taxon>
        <taxon>Pseudomonadota</taxon>
        <taxon>Alphaproteobacteria</taxon>
        <taxon>Hyphomicrobiales</taxon>
        <taxon>Xanthobacteraceae</taxon>
        <taxon>Xanthobacter</taxon>
    </lineage>
</organism>
<evidence type="ECO:0000256" key="3">
    <source>
        <dbReference type="ARBA" id="ARBA00022475"/>
    </source>
</evidence>
<evidence type="ECO:0000313" key="9">
    <source>
        <dbReference type="EMBL" id="RLP72833.1"/>
    </source>
</evidence>
<dbReference type="CDD" id="cd03256">
    <property type="entry name" value="ABC_PhnC_transporter"/>
    <property type="match status" value="1"/>
</dbReference>
<dbReference type="GO" id="GO:0015416">
    <property type="term" value="F:ABC-type phosphonate transporter activity"/>
    <property type="evidence" value="ECO:0007669"/>
    <property type="project" value="InterPro"/>
</dbReference>
<keyword evidence="6" id="KW-1278">Translocase</keyword>
<comment type="similarity">
    <text evidence="1">Belongs to the ABC transporter superfamily.</text>
</comment>
<evidence type="ECO:0000256" key="7">
    <source>
        <dbReference type="ARBA" id="ARBA00023136"/>
    </source>
</evidence>
<keyword evidence="4" id="KW-0547">Nucleotide-binding</keyword>